<dbReference type="SUPFAM" id="SSF81383">
    <property type="entry name" value="F-box domain"/>
    <property type="match status" value="1"/>
</dbReference>
<feature type="domain" description="F-box" evidence="2">
    <location>
        <begin position="169"/>
        <end position="215"/>
    </location>
</feature>
<name>A0A813Q1R2_9BILA</name>
<dbReference type="Proteomes" id="UP000663882">
    <property type="component" value="Unassembled WGS sequence"/>
</dbReference>
<dbReference type="SUPFAM" id="SSF52047">
    <property type="entry name" value="RNI-like"/>
    <property type="match status" value="1"/>
</dbReference>
<dbReference type="SMART" id="SM00367">
    <property type="entry name" value="LRR_CC"/>
    <property type="match status" value="5"/>
</dbReference>
<evidence type="ECO:0000313" key="3">
    <source>
        <dbReference type="EMBL" id="CAF0760834.1"/>
    </source>
</evidence>
<evidence type="ECO:0000313" key="4">
    <source>
        <dbReference type="Proteomes" id="UP000663882"/>
    </source>
</evidence>
<dbReference type="Gene3D" id="3.80.10.10">
    <property type="entry name" value="Ribonuclease Inhibitor"/>
    <property type="match status" value="1"/>
</dbReference>
<organism evidence="3 4">
    <name type="scientific">Rotaria sordida</name>
    <dbReference type="NCBI Taxonomy" id="392033"/>
    <lineage>
        <taxon>Eukaryota</taxon>
        <taxon>Metazoa</taxon>
        <taxon>Spiralia</taxon>
        <taxon>Gnathifera</taxon>
        <taxon>Rotifera</taxon>
        <taxon>Eurotatoria</taxon>
        <taxon>Bdelloidea</taxon>
        <taxon>Philodinida</taxon>
        <taxon>Philodinidae</taxon>
        <taxon>Rotaria</taxon>
    </lineage>
</organism>
<dbReference type="InterPro" id="IPR036047">
    <property type="entry name" value="F-box-like_dom_sf"/>
</dbReference>
<dbReference type="GO" id="GO:0019005">
    <property type="term" value="C:SCF ubiquitin ligase complex"/>
    <property type="evidence" value="ECO:0007669"/>
    <property type="project" value="TreeGrafter"/>
</dbReference>
<dbReference type="PROSITE" id="PS50181">
    <property type="entry name" value="FBOX"/>
    <property type="match status" value="1"/>
</dbReference>
<evidence type="ECO:0000256" key="1">
    <source>
        <dbReference type="ARBA" id="ARBA00022786"/>
    </source>
</evidence>
<dbReference type="AlphaFoldDB" id="A0A813Q1R2"/>
<protein>
    <recommendedName>
        <fullName evidence="2">F-box domain-containing protein</fullName>
    </recommendedName>
</protein>
<accession>A0A813Q1R2</accession>
<proteinExistence type="predicted"/>
<comment type="caution">
    <text evidence="3">The sequence shown here is derived from an EMBL/GenBank/DDBJ whole genome shotgun (WGS) entry which is preliminary data.</text>
</comment>
<dbReference type="GO" id="GO:0031146">
    <property type="term" value="P:SCF-dependent proteasomal ubiquitin-dependent protein catabolic process"/>
    <property type="evidence" value="ECO:0007669"/>
    <property type="project" value="TreeGrafter"/>
</dbReference>
<dbReference type="CDD" id="cd09917">
    <property type="entry name" value="F-box_SF"/>
    <property type="match status" value="1"/>
</dbReference>
<keyword evidence="1" id="KW-0833">Ubl conjugation pathway</keyword>
<dbReference type="InterPro" id="IPR006553">
    <property type="entry name" value="Leu-rich_rpt_Cys-con_subtyp"/>
</dbReference>
<gene>
    <name evidence="3" type="ORF">RFH988_LOCUS1824</name>
</gene>
<dbReference type="PANTHER" id="PTHR13318">
    <property type="entry name" value="PARTNER OF PAIRED, ISOFORM B-RELATED"/>
    <property type="match status" value="1"/>
</dbReference>
<dbReference type="InterPro" id="IPR032675">
    <property type="entry name" value="LRR_dom_sf"/>
</dbReference>
<dbReference type="EMBL" id="CAJNOO010000036">
    <property type="protein sequence ID" value="CAF0760834.1"/>
    <property type="molecule type" value="Genomic_DNA"/>
</dbReference>
<dbReference type="InterPro" id="IPR001810">
    <property type="entry name" value="F-box_dom"/>
</dbReference>
<sequence>MSDLLYNRLLLNFINVKNRLESLLNLYCINEYRLDIKELQISIGFVSNLIDKLQYELKLTDNLKPFSNHSLCNNNWTWKKIQQLDMKEQCLNLEFLALLRLQTLATCFDEFDEQKFLKQTTNFNINRQYHLNKMMKFIDETKSTIACDHMHINKLSSSLSSFIPQYDLNKNLLDLPQEILLRILSFICPCELISNIAPTCRLFANLILTCFYSHLDLSPLISIYDVPRLFNHLSCLQSIRFIDWKDNISILTWSIWFDILSRKTSNLKKIHFQNISISPVLICLLIEYFPHCLETLTFDYQQNNNYYRNFDLILCLLGDKNLKLKNLTASYQLGITNFGILQLVKNLNTLVELNLVNINTINDQSIKVLCDKHNVYLEILRIDGAQLTDKALDYIAQCHRLRKIMIEFCINMTGSNFSIFQNFPKLEELYLSALNNISSESFQLLFNKNYTFKYLQCLKLDEYHMIDDNCIRLIVQSCPHLIDLTCSLAYNVTDEGFNEIVIRCNQLQYLTLTGCNQIYGEILFDVPEKYLKSIKYLNFDKCNQIEDFILIDLFQRTKFILIIDSYGSLIKL</sequence>
<evidence type="ECO:0000259" key="2">
    <source>
        <dbReference type="PROSITE" id="PS50181"/>
    </source>
</evidence>
<reference evidence="3" key="1">
    <citation type="submission" date="2021-02" db="EMBL/GenBank/DDBJ databases">
        <authorList>
            <person name="Nowell W R."/>
        </authorList>
    </citation>
    <scope>NUCLEOTIDE SEQUENCE</scope>
</reference>
<dbReference type="OrthoDB" id="10257471at2759"/>